<feature type="compositionally biased region" description="Basic residues" evidence="7">
    <location>
        <begin position="963"/>
        <end position="977"/>
    </location>
</feature>
<evidence type="ECO:0000256" key="6">
    <source>
        <dbReference type="PROSITE-ProRule" id="PRU00235"/>
    </source>
</evidence>
<dbReference type="SUPFAM" id="SSF50985">
    <property type="entry name" value="RCC1/BLIP-II"/>
    <property type="match status" value="1"/>
</dbReference>
<dbReference type="InterPro" id="IPR000408">
    <property type="entry name" value="Reg_chr_condens"/>
</dbReference>
<keyword evidence="4" id="KW-0862">Zinc</keyword>
<dbReference type="PROSITE" id="PS50016">
    <property type="entry name" value="ZF_PHD_2"/>
    <property type="match status" value="1"/>
</dbReference>
<dbReference type="InterPro" id="IPR028641">
    <property type="entry name" value="RCC2"/>
</dbReference>
<dbReference type="Pfam" id="PF00628">
    <property type="entry name" value="PHD"/>
    <property type="match status" value="1"/>
</dbReference>
<dbReference type="SMART" id="SM00249">
    <property type="entry name" value="PHD"/>
    <property type="match status" value="1"/>
</dbReference>
<dbReference type="Gene3D" id="3.30.40.10">
    <property type="entry name" value="Zinc/RING finger domain, C3HC4 (zinc finger)"/>
    <property type="match status" value="1"/>
</dbReference>
<feature type="compositionally biased region" description="Polar residues" evidence="7">
    <location>
        <begin position="49"/>
        <end position="62"/>
    </location>
</feature>
<sequence length="1014" mass="108623">MSATITLKAVTFSTLAAMAVLSIPLNQSLEHQVTFERPTDHGAAPLPVSNPTHSFWTDSSPDANPLASEGSRGPMTTDADICIIGSGLTGVSAAYHLSKAVQMKPNLGPLKTVIFEARDFCSGATGRNGGHLVSNTFFEFEANKAAWGLDDAIKSVALEDYTVSEIVGLLQSQNLGDAVDLVSGGRVHLLFTEKEVQEAHADYLGAKNAGVDVSDSELLSKEMVEERYGTSYPAYKIAGHNLWPLKLATQLFNLAKNATPSLSLHLHTRTPITSISPMISATESNSHPRRWSLHTARGSVSCSYIIHATNAYSSHLLPHLTGSEGIIPVRGQIIAVRSNTTADRLSDSGWTGNEGFEYWFPRPLKDVEKNRNPLVILGGGREYAKGGFEIHETDDSIVNEDVGRGLRSFLPSLFPGKFPVDGEPEMEWTGIMGYTKTHDPFVGPVMSPDGSAYEGQYISAGFSGHGMPRTYACAEAVVGMIAAELDNAEWSVPDWLPKHYLTTNSKEGGCGGNQHGEDARSTCGDTVLICGGTDWHPDLLEPHILRSLSNVKVVSIHASCAGCHCIVLDIEGTAWLFGRNQFSALGVSGVDFVSENAPLKIRAVDLGAEEGTRFVHAACGRSHTILVDSDGRAWTAGANNLGQCGHHTCAEVSSFKVVDGPHHAGTKEQEHVIKAAAGITFSLFLTKSGRILVKGLQDKKITQIACGQQHSIALDEEGIVYVWGYNGYCRLGLGNQQDVLTPKVVPQFTGPQPNLMGAQVIAGPSNSVVIDKQGMYWMAGKWKNTGDGSGGQPYSTFRYMQDIMGCKMLHASCGGVTHFAVAPDDEEGGVMTIAWGQNAANGELGLGPNEPKSATKPGLHRPLGGIDIIDIAAGQNTTYFLATPNEKLSDLPRHPADLEAPEVCVECKKDDGDPLACDKCDAPYHLGCLDPPLDAIPDGEWFCPDCERRPGAPVGDALPPPQIHKRSGAGTGKRKARPASDADIDEEDEEDEDAGKSRKRKAPAKKDGVSKRKK</sequence>
<feature type="repeat" description="RCC1" evidence="6">
    <location>
        <begin position="631"/>
        <end position="717"/>
    </location>
</feature>
<dbReference type="InterPro" id="IPR013083">
    <property type="entry name" value="Znf_RING/FYVE/PHD"/>
</dbReference>
<feature type="region of interest" description="Disordered" evidence="7">
    <location>
        <begin position="952"/>
        <end position="1014"/>
    </location>
</feature>
<feature type="repeat" description="RCC1" evidence="6">
    <location>
        <begin position="572"/>
        <end position="630"/>
    </location>
</feature>
<feature type="domain" description="PHD-type" evidence="9">
    <location>
        <begin position="901"/>
        <end position="949"/>
    </location>
</feature>
<dbReference type="AlphaFoldDB" id="A0A4S4LXJ7"/>
<feature type="region of interest" description="Disordered" evidence="7">
    <location>
        <begin position="39"/>
        <end position="72"/>
    </location>
</feature>
<dbReference type="InterPro" id="IPR001965">
    <property type="entry name" value="Znf_PHD"/>
</dbReference>
<dbReference type="InterPro" id="IPR009091">
    <property type="entry name" value="RCC1/BLIP-II"/>
</dbReference>
<dbReference type="InterPro" id="IPR019786">
    <property type="entry name" value="Zinc_finger_PHD-type_CS"/>
</dbReference>
<feature type="signal peptide" evidence="8">
    <location>
        <begin position="1"/>
        <end position="22"/>
    </location>
</feature>
<evidence type="ECO:0000256" key="4">
    <source>
        <dbReference type="ARBA" id="ARBA00022833"/>
    </source>
</evidence>
<organism evidence="10 11">
    <name type="scientific">Bondarzewia mesenterica</name>
    <dbReference type="NCBI Taxonomy" id="1095465"/>
    <lineage>
        <taxon>Eukaryota</taxon>
        <taxon>Fungi</taxon>
        <taxon>Dikarya</taxon>
        <taxon>Basidiomycota</taxon>
        <taxon>Agaricomycotina</taxon>
        <taxon>Agaricomycetes</taxon>
        <taxon>Russulales</taxon>
        <taxon>Bondarzewiaceae</taxon>
        <taxon>Bondarzewia</taxon>
    </lineage>
</organism>
<name>A0A4S4LXJ7_9AGAM</name>
<protein>
    <recommendedName>
        <fullName evidence="9">PHD-type domain-containing protein</fullName>
    </recommendedName>
</protein>
<dbReference type="OrthoDB" id="429143at2759"/>
<dbReference type="GO" id="GO:0008270">
    <property type="term" value="F:zinc ion binding"/>
    <property type="evidence" value="ECO:0007669"/>
    <property type="project" value="UniProtKB-KW"/>
</dbReference>
<dbReference type="EMBL" id="SGPL01000140">
    <property type="protein sequence ID" value="THH16847.1"/>
    <property type="molecule type" value="Genomic_DNA"/>
</dbReference>
<evidence type="ECO:0000256" key="1">
    <source>
        <dbReference type="ARBA" id="ARBA00022723"/>
    </source>
</evidence>
<feature type="chain" id="PRO_5020480011" description="PHD-type domain-containing protein" evidence="8">
    <location>
        <begin position="23"/>
        <end position="1014"/>
    </location>
</feature>
<evidence type="ECO:0000256" key="8">
    <source>
        <dbReference type="SAM" id="SignalP"/>
    </source>
</evidence>
<accession>A0A4S4LXJ7</accession>
<evidence type="ECO:0000256" key="5">
    <source>
        <dbReference type="PROSITE-ProRule" id="PRU00146"/>
    </source>
</evidence>
<dbReference type="GO" id="GO:0031267">
    <property type="term" value="F:small GTPase binding"/>
    <property type="evidence" value="ECO:0007669"/>
    <property type="project" value="TreeGrafter"/>
</dbReference>
<keyword evidence="3 5" id="KW-0863">Zinc-finger</keyword>
<feature type="repeat" description="RCC1" evidence="6">
    <location>
        <begin position="830"/>
        <end position="884"/>
    </location>
</feature>
<dbReference type="SUPFAM" id="SSF51905">
    <property type="entry name" value="FAD/NAD(P)-binding domain"/>
    <property type="match status" value="1"/>
</dbReference>
<keyword evidence="2" id="KW-0677">Repeat</keyword>
<dbReference type="Pfam" id="PF25390">
    <property type="entry name" value="WD40_RLD"/>
    <property type="match status" value="1"/>
</dbReference>
<dbReference type="Proteomes" id="UP000310158">
    <property type="component" value="Unassembled WGS sequence"/>
</dbReference>
<dbReference type="Pfam" id="PF01266">
    <property type="entry name" value="DAO"/>
    <property type="match status" value="1"/>
</dbReference>
<dbReference type="Gene3D" id="2.130.10.30">
    <property type="entry name" value="Regulator of chromosome condensation 1/beta-lactamase-inhibitor protein II"/>
    <property type="match status" value="2"/>
</dbReference>
<dbReference type="PROSITE" id="PS50012">
    <property type="entry name" value="RCC1_3"/>
    <property type="match status" value="4"/>
</dbReference>
<dbReference type="PROSITE" id="PS00626">
    <property type="entry name" value="RCC1_2"/>
    <property type="match status" value="2"/>
</dbReference>
<feature type="repeat" description="RCC1" evidence="6">
    <location>
        <begin position="718"/>
        <end position="773"/>
    </location>
</feature>
<gene>
    <name evidence="10" type="ORF">EW146_g3855</name>
</gene>
<dbReference type="PANTHER" id="PTHR46207:SF1">
    <property type="entry name" value="PROTEIN RCC2"/>
    <property type="match status" value="1"/>
</dbReference>
<comment type="caution">
    <text evidence="10">The sequence shown here is derived from an EMBL/GenBank/DDBJ whole genome shotgun (WGS) entry which is preliminary data.</text>
</comment>
<feature type="compositionally biased region" description="Basic and acidic residues" evidence="7">
    <location>
        <begin position="1004"/>
        <end position="1014"/>
    </location>
</feature>
<evidence type="ECO:0000256" key="2">
    <source>
        <dbReference type="ARBA" id="ARBA00022737"/>
    </source>
</evidence>
<dbReference type="PANTHER" id="PTHR46207">
    <property type="entry name" value="PROTEIN RCC2"/>
    <property type="match status" value="1"/>
</dbReference>
<evidence type="ECO:0000313" key="10">
    <source>
        <dbReference type="EMBL" id="THH16847.1"/>
    </source>
</evidence>
<keyword evidence="11" id="KW-1185">Reference proteome</keyword>
<evidence type="ECO:0000256" key="3">
    <source>
        <dbReference type="ARBA" id="ARBA00022771"/>
    </source>
</evidence>
<dbReference type="InterPro" id="IPR006076">
    <property type="entry name" value="FAD-dep_OxRdtase"/>
</dbReference>
<dbReference type="InterPro" id="IPR011011">
    <property type="entry name" value="Znf_FYVE_PHD"/>
</dbReference>
<evidence type="ECO:0000259" key="9">
    <source>
        <dbReference type="PROSITE" id="PS50016"/>
    </source>
</evidence>
<feature type="compositionally biased region" description="Acidic residues" evidence="7">
    <location>
        <begin position="982"/>
        <end position="993"/>
    </location>
</feature>
<evidence type="ECO:0000313" key="11">
    <source>
        <dbReference type="Proteomes" id="UP000310158"/>
    </source>
</evidence>
<evidence type="ECO:0000256" key="7">
    <source>
        <dbReference type="SAM" id="MobiDB-lite"/>
    </source>
</evidence>
<proteinExistence type="predicted"/>
<dbReference type="SUPFAM" id="SSF57903">
    <property type="entry name" value="FYVE/PHD zinc finger"/>
    <property type="match status" value="1"/>
</dbReference>
<dbReference type="InterPro" id="IPR019787">
    <property type="entry name" value="Znf_PHD-finger"/>
</dbReference>
<dbReference type="InterPro" id="IPR058923">
    <property type="entry name" value="RCC1-like_dom"/>
</dbReference>
<reference evidence="10 11" key="1">
    <citation type="submission" date="2019-02" db="EMBL/GenBank/DDBJ databases">
        <title>Genome sequencing of the rare red list fungi Bondarzewia mesenterica.</title>
        <authorList>
            <person name="Buettner E."/>
            <person name="Kellner H."/>
        </authorList>
    </citation>
    <scope>NUCLEOTIDE SEQUENCE [LARGE SCALE GENOMIC DNA]</scope>
    <source>
        <strain evidence="10 11">DSM 108281</strain>
    </source>
</reference>
<dbReference type="PROSITE" id="PS01359">
    <property type="entry name" value="ZF_PHD_1"/>
    <property type="match status" value="1"/>
</dbReference>
<dbReference type="Gene3D" id="3.50.50.60">
    <property type="entry name" value="FAD/NAD(P)-binding domain"/>
    <property type="match status" value="1"/>
</dbReference>
<dbReference type="GO" id="GO:0016020">
    <property type="term" value="C:membrane"/>
    <property type="evidence" value="ECO:0007669"/>
    <property type="project" value="TreeGrafter"/>
</dbReference>
<dbReference type="InterPro" id="IPR036188">
    <property type="entry name" value="FAD/NAD-bd_sf"/>
</dbReference>
<keyword evidence="8" id="KW-0732">Signal</keyword>
<dbReference type="Gene3D" id="3.30.9.10">
    <property type="entry name" value="D-Amino Acid Oxidase, subunit A, domain 2"/>
    <property type="match status" value="1"/>
</dbReference>
<keyword evidence="1" id="KW-0479">Metal-binding</keyword>